<comment type="caution">
    <text evidence="1">The sequence shown here is derived from an EMBL/GenBank/DDBJ whole genome shotgun (WGS) entry which is preliminary data.</text>
</comment>
<dbReference type="InterPro" id="IPR052289">
    <property type="entry name" value="Calcyclin-binding_UBL-bridge"/>
</dbReference>
<accession>A0ABN9ULH4</accession>
<name>A0ABN9ULH4_9DINO</name>
<dbReference type="PANTHER" id="PTHR13164:SF6">
    <property type="entry name" value="CS DOMAIN-CONTAINING PROTEIN"/>
    <property type="match status" value="1"/>
</dbReference>
<reference evidence="1" key="1">
    <citation type="submission" date="2023-10" db="EMBL/GenBank/DDBJ databases">
        <authorList>
            <person name="Chen Y."/>
            <person name="Shah S."/>
            <person name="Dougan E. K."/>
            <person name="Thang M."/>
            <person name="Chan C."/>
        </authorList>
    </citation>
    <scope>NUCLEOTIDE SEQUENCE [LARGE SCALE GENOMIC DNA]</scope>
</reference>
<dbReference type="Proteomes" id="UP001189429">
    <property type="component" value="Unassembled WGS sequence"/>
</dbReference>
<gene>
    <name evidence="1" type="ORF">PCOR1329_LOCUS49615</name>
</gene>
<dbReference type="EMBL" id="CAUYUJ010016006">
    <property type="protein sequence ID" value="CAK0860728.1"/>
    <property type="molecule type" value="Genomic_DNA"/>
</dbReference>
<keyword evidence="2" id="KW-1185">Reference proteome</keyword>
<dbReference type="InterPro" id="IPR008978">
    <property type="entry name" value="HSP20-like_chaperone"/>
</dbReference>
<dbReference type="Gene3D" id="2.60.40.790">
    <property type="match status" value="1"/>
</dbReference>
<evidence type="ECO:0000313" key="2">
    <source>
        <dbReference type="Proteomes" id="UP001189429"/>
    </source>
</evidence>
<evidence type="ECO:0008006" key="3">
    <source>
        <dbReference type="Google" id="ProtNLM"/>
    </source>
</evidence>
<evidence type="ECO:0000313" key="1">
    <source>
        <dbReference type="EMBL" id="CAK0860728.1"/>
    </source>
</evidence>
<sequence length="185" mass="19099">MAEEEAAATTAAEEPKEAKFEGVVTGKYNWGADTKNRAADADIAGEAITKYAWSDGKKTVSVYVEMEGLDDVADEALTTESGEKDCSLTIAAIGSPPKKKTLTLSGVSNEIDGVKLTRKKGKNMVVLKLQKKEEKSWFQLLEGSGGGGGGDDDDMGGMGGMMGGMGGMMGGMMGGGMMGGGMMGM</sequence>
<protein>
    <recommendedName>
        <fullName evidence="3">CS domain-containing protein</fullName>
    </recommendedName>
</protein>
<proteinExistence type="predicted"/>
<dbReference type="PANTHER" id="PTHR13164">
    <property type="entry name" value="CALICYLIN BINDING PROTEIN"/>
    <property type="match status" value="1"/>
</dbReference>
<dbReference type="SUPFAM" id="SSF49764">
    <property type="entry name" value="HSP20-like chaperones"/>
    <property type="match status" value="1"/>
</dbReference>
<organism evidence="1 2">
    <name type="scientific">Prorocentrum cordatum</name>
    <dbReference type="NCBI Taxonomy" id="2364126"/>
    <lineage>
        <taxon>Eukaryota</taxon>
        <taxon>Sar</taxon>
        <taxon>Alveolata</taxon>
        <taxon>Dinophyceae</taxon>
        <taxon>Prorocentrales</taxon>
        <taxon>Prorocentraceae</taxon>
        <taxon>Prorocentrum</taxon>
    </lineage>
</organism>